<dbReference type="Pfam" id="PF03466">
    <property type="entry name" value="LysR_substrate"/>
    <property type="match status" value="1"/>
</dbReference>
<evidence type="ECO:0000256" key="5">
    <source>
        <dbReference type="ARBA" id="ARBA00023163"/>
    </source>
</evidence>
<evidence type="ECO:0000256" key="2">
    <source>
        <dbReference type="ARBA" id="ARBA00023015"/>
    </source>
</evidence>
<dbReference type="FunFam" id="1.10.10.10:FF:000001">
    <property type="entry name" value="LysR family transcriptional regulator"/>
    <property type="match status" value="1"/>
</dbReference>
<dbReference type="Gene3D" id="3.40.190.10">
    <property type="entry name" value="Periplasmic binding protein-like II"/>
    <property type="match status" value="2"/>
</dbReference>
<dbReference type="GO" id="GO:0003677">
    <property type="term" value="F:DNA binding"/>
    <property type="evidence" value="ECO:0007669"/>
    <property type="project" value="UniProtKB-KW"/>
</dbReference>
<comment type="similarity">
    <text evidence="1">Belongs to the LysR transcriptional regulatory family.</text>
</comment>
<dbReference type="InterPro" id="IPR000847">
    <property type="entry name" value="LysR_HTH_N"/>
</dbReference>
<dbReference type="InterPro" id="IPR036390">
    <property type="entry name" value="WH_DNA-bd_sf"/>
</dbReference>
<dbReference type="HOGENOM" id="CLU_039613_6_4_5"/>
<dbReference type="eggNOG" id="COG0583">
    <property type="taxonomic scope" value="Bacteria"/>
</dbReference>
<dbReference type="Proteomes" id="UP000015351">
    <property type="component" value="Unassembled WGS sequence"/>
</dbReference>
<accession>S9QKN0</accession>
<gene>
    <name evidence="7" type="ORF">thalar_01456</name>
</gene>
<reference evidence="8" key="1">
    <citation type="journal article" date="2013" name="Stand. Genomic Sci.">
        <title>Genome sequence of the Litoreibacter arenae type strain (DSM 19593(T)), a member of the Roseobacter clade isolated from sea sand.</title>
        <authorList>
            <person name="Riedel T."/>
            <person name="Fiebig A."/>
            <person name="Petersen J."/>
            <person name="Gronow S."/>
            <person name="Kyrpides N.C."/>
            <person name="Goker M."/>
            <person name="Klenk H.P."/>
        </authorList>
    </citation>
    <scope>NUCLEOTIDE SEQUENCE [LARGE SCALE GENOMIC DNA]</scope>
    <source>
        <strain evidence="8">DSM 19593</strain>
    </source>
</reference>
<dbReference type="GO" id="GO:0032993">
    <property type="term" value="C:protein-DNA complex"/>
    <property type="evidence" value="ECO:0007669"/>
    <property type="project" value="TreeGrafter"/>
</dbReference>
<dbReference type="Gene3D" id="1.10.10.10">
    <property type="entry name" value="Winged helix-like DNA-binding domain superfamily/Winged helix DNA-binding domain"/>
    <property type="match status" value="1"/>
</dbReference>
<evidence type="ECO:0000313" key="8">
    <source>
        <dbReference type="Proteomes" id="UP000015351"/>
    </source>
</evidence>
<dbReference type="InterPro" id="IPR036388">
    <property type="entry name" value="WH-like_DNA-bd_sf"/>
</dbReference>
<dbReference type="STRING" id="1123360.thalar_01456"/>
<evidence type="ECO:0000313" key="7">
    <source>
        <dbReference type="EMBL" id="EPX80118.1"/>
    </source>
</evidence>
<dbReference type="SUPFAM" id="SSF53850">
    <property type="entry name" value="Periplasmic binding protein-like II"/>
    <property type="match status" value="1"/>
</dbReference>
<dbReference type="GO" id="GO:0003700">
    <property type="term" value="F:DNA-binding transcription factor activity"/>
    <property type="evidence" value="ECO:0007669"/>
    <property type="project" value="InterPro"/>
</dbReference>
<dbReference type="PATRIC" id="fig|1123360.3.peg.1444"/>
<dbReference type="EMBL" id="AONI01000009">
    <property type="protein sequence ID" value="EPX80118.1"/>
    <property type="molecule type" value="Genomic_DNA"/>
</dbReference>
<dbReference type="PANTHER" id="PTHR30346:SF26">
    <property type="entry name" value="HYDROGEN PEROXIDE-INDUCIBLE GENES ACTIVATOR"/>
    <property type="match status" value="1"/>
</dbReference>
<dbReference type="PANTHER" id="PTHR30346">
    <property type="entry name" value="TRANSCRIPTIONAL DUAL REGULATOR HCAR-RELATED"/>
    <property type="match status" value="1"/>
</dbReference>
<dbReference type="Pfam" id="PF00126">
    <property type="entry name" value="HTH_1"/>
    <property type="match status" value="1"/>
</dbReference>
<evidence type="ECO:0000256" key="4">
    <source>
        <dbReference type="ARBA" id="ARBA00023159"/>
    </source>
</evidence>
<evidence type="ECO:0000259" key="6">
    <source>
        <dbReference type="PROSITE" id="PS50931"/>
    </source>
</evidence>
<keyword evidence="8" id="KW-1185">Reference proteome</keyword>
<dbReference type="PROSITE" id="PS50931">
    <property type="entry name" value="HTH_LYSR"/>
    <property type="match status" value="1"/>
</dbReference>
<name>S9QKN0_9RHOB</name>
<keyword evidence="5" id="KW-0804">Transcription</keyword>
<keyword evidence="4" id="KW-0010">Activator</keyword>
<dbReference type="SUPFAM" id="SSF46785">
    <property type="entry name" value="Winged helix' DNA-binding domain"/>
    <property type="match status" value="1"/>
</dbReference>
<proteinExistence type="inferred from homology"/>
<sequence>MAQITLKHLRYFEALAQHRHFGRAADTCSISQPALSVQIKELEQILGAPLVERGARQIRLTRLGEDFVPRARDVLRSVDELTDLARASTGDLSGPFRIGIIPTIAPYLLPAFVKHLSRHHPDVDPHPREAVTQTLIDDLLDGRLDAAIVALPISEPSLTEVALFDEAFVLVRPLADAENPVPSSDKLREMRLLLLEEGHCFRDQALSYCNLSSSVPRDLMEASSLSTLVQMVGAGIGVTLIPEMAVPIETRSAAVSIAHMPKPEPSRTVGMVWRNTNPLAAHLTGIAELFRQVGLGADA</sequence>
<dbReference type="CDD" id="cd08411">
    <property type="entry name" value="PBP2_OxyR"/>
    <property type="match status" value="1"/>
</dbReference>
<dbReference type="PRINTS" id="PR00039">
    <property type="entry name" value="HTHLYSR"/>
</dbReference>
<feature type="domain" description="HTH lysR-type" evidence="6">
    <location>
        <begin position="4"/>
        <end position="61"/>
    </location>
</feature>
<dbReference type="InterPro" id="IPR005119">
    <property type="entry name" value="LysR_subst-bd"/>
</dbReference>
<dbReference type="AlphaFoldDB" id="S9QKN0"/>
<protein>
    <submittedName>
        <fullName evidence="7">Hydrogen peroxide-inducible activator</fullName>
    </submittedName>
</protein>
<comment type="caution">
    <text evidence="7">The sequence shown here is derived from an EMBL/GenBank/DDBJ whole genome shotgun (WGS) entry which is preliminary data.</text>
</comment>
<organism evidence="7 8">
    <name type="scientific">Litoreibacter arenae DSM 19593</name>
    <dbReference type="NCBI Taxonomy" id="1123360"/>
    <lineage>
        <taxon>Bacteria</taxon>
        <taxon>Pseudomonadati</taxon>
        <taxon>Pseudomonadota</taxon>
        <taxon>Alphaproteobacteria</taxon>
        <taxon>Rhodobacterales</taxon>
        <taxon>Roseobacteraceae</taxon>
        <taxon>Litoreibacter</taxon>
    </lineage>
</organism>
<dbReference type="RefSeq" id="WP_021100024.1">
    <property type="nucleotide sequence ID" value="NZ_KE557306.1"/>
</dbReference>
<keyword evidence="2" id="KW-0805">Transcription regulation</keyword>
<dbReference type="OrthoDB" id="9775392at2"/>
<evidence type="ECO:0000256" key="1">
    <source>
        <dbReference type="ARBA" id="ARBA00009437"/>
    </source>
</evidence>
<keyword evidence="3" id="KW-0238">DNA-binding</keyword>
<evidence type="ECO:0000256" key="3">
    <source>
        <dbReference type="ARBA" id="ARBA00023125"/>
    </source>
</evidence>